<dbReference type="SMART" id="SM00891">
    <property type="entry name" value="ERCC4"/>
    <property type="match status" value="1"/>
</dbReference>
<dbReference type="GO" id="GO:0048257">
    <property type="term" value="F:3'-flap endonuclease activity"/>
    <property type="evidence" value="ECO:0007669"/>
    <property type="project" value="TreeGrafter"/>
</dbReference>
<dbReference type="PANTHER" id="PTHR13451">
    <property type="entry name" value="CLASS II CROSSOVER JUNCTION ENDONUCLEASE MUS81"/>
    <property type="match status" value="1"/>
</dbReference>
<dbReference type="InterPro" id="IPR006166">
    <property type="entry name" value="ERCC4_domain"/>
</dbReference>
<proteinExistence type="predicted"/>
<dbReference type="InterPro" id="IPR033309">
    <property type="entry name" value="Mus81"/>
</dbReference>
<dbReference type="GO" id="GO:0031573">
    <property type="term" value="P:mitotic intra-S DNA damage checkpoint signaling"/>
    <property type="evidence" value="ECO:0007669"/>
    <property type="project" value="TreeGrafter"/>
</dbReference>
<accession>A0A6C0DT23</accession>
<organism evidence="3">
    <name type="scientific">viral metagenome</name>
    <dbReference type="NCBI Taxonomy" id="1070528"/>
    <lineage>
        <taxon>unclassified sequences</taxon>
        <taxon>metagenomes</taxon>
        <taxon>organismal metagenomes</taxon>
    </lineage>
</organism>
<dbReference type="EMBL" id="MN739664">
    <property type="protein sequence ID" value="QHT19199.1"/>
    <property type="molecule type" value="Genomic_DNA"/>
</dbReference>
<name>A0A6C0DT23_9ZZZZ</name>
<dbReference type="SUPFAM" id="SSF52980">
    <property type="entry name" value="Restriction endonuclease-like"/>
    <property type="match status" value="1"/>
</dbReference>
<evidence type="ECO:0000259" key="2">
    <source>
        <dbReference type="SMART" id="SM00891"/>
    </source>
</evidence>
<dbReference type="AlphaFoldDB" id="A0A6C0DT23"/>
<keyword evidence="1" id="KW-0378">Hydrolase</keyword>
<dbReference type="GO" id="GO:0008821">
    <property type="term" value="F:crossover junction DNA endonuclease activity"/>
    <property type="evidence" value="ECO:0007669"/>
    <property type="project" value="InterPro"/>
</dbReference>
<dbReference type="Gene3D" id="3.40.50.10130">
    <property type="match status" value="1"/>
</dbReference>
<dbReference type="Gene3D" id="1.10.150.20">
    <property type="entry name" value="5' to 3' exonuclease, C-terminal subdomain"/>
    <property type="match status" value="1"/>
</dbReference>
<dbReference type="GO" id="GO:0000712">
    <property type="term" value="P:resolution of meiotic recombination intermediates"/>
    <property type="evidence" value="ECO:0007669"/>
    <property type="project" value="TreeGrafter"/>
</dbReference>
<sequence length="246" mass="26587">MSNIIVHIDFRETELYDLLKGTEGCKVDSISLEVGDIMICNGDEPLLVLERKTFSDLASSNRDGRYREQRARLLSMRGQGIVIGYLLEVGSGWSPDLGRVWPGKIPETTLASLVLRLQLRYGIPVIESKDAHVSVALIKQLVRMVAADVDVFKSVATGDATAVAAAYTEVLSAQKSANRNLKRVAAGMLCAIPGCGGKMSESIMDACGTLADLIKKSQEEIAALNVGKRTVGKVLAEKIWSALHSK</sequence>
<dbReference type="SUPFAM" id="SSF47781">
    <property type="entry name" value="RuvA domain 2-like"/>
    <property type="match status" value="1"/>
</dbReference>
<dbReference type="InterPro" id="IPR011335">
    <property type="entry name" value="Restrct_endonuc-II-like"/>
</dbReference>
<evidence type="ECO:0000256" key="1">
    <source>
        <dbReference type="ARBA" id="ARBA00022801"/>
    </source>
</evidence>
<dbReference type="GO" id="GO:0000727">
    <property type="term" value="P:double-strand break repair via break-induced replication"/>
    <property type="evidence" value="ECO:0007669"/>
    <property type="project" value="TreeGrafter"/>
</dbReference>
<dbReference type="Pfam" id="PF02732">
    <property type="entry name" value="ERCC4"/>
    <property type="match status" value="1"/>
</dbReference>
<dbReference type="GO" id="GO:0005634">
    <property type="term" value="C:nucleus"/>
    <property type="evidence" value="ECO:0007669"/>
    <property type="project" value="TreeGrafter"/>
</dbReference>
<feature type="domain" description="ERCC4" evidence="2">
    <location>
        <begin position="5"/>
        <end position="91"/>
    </location>
</feature>
<evidence type="ECO:0000313" key="3">
    <source>
        <dbReference type="EMBL" id="QHT19199.1"/>
    </source>
</evidence>
<dbReference type="GO" id="GO:0048476">
    <property type="term" value="C:Holliday junction resolvase complex"/>
    <property type="evidence" value="ECO:0007669"/>
    <property type="project" value="TreeGrafter"/>
</dbReference>
<dbReference type="PANTHER" id="PTHR13451:SF0">
    <property type="entry name" value="CROSSOVER JUNCTION ENDONUCLEASE MUS81"/>
    <property type="match status" value="1"/>
</dbReference>
<reference evidence="3" key="1">
    <citation type="journal article" date="2020" name="Nature">
        <title>Giant virus diversity and host interactions through global metagenomics.</title>
        <authorList>
            <person name="Schulz F."/>
            <person name="Roux S."/>
            <person name="Paez-Espino D."/>
            <person name="Jungbluth S."/>
            <person name="Walsh D.A."/>
            <person name="Denef V.J."/>
            <person name="McMahon K.D."/>
            <person name="Konstantinidis K.T."/>
            <person name="Eloe-Fadrosh E.A."/>
            <person name="Kyrpides N.C."/>
            <person name="Woyke T."/>
        </authorList>
    </citation>
    <scope>NUCLEOTIDE SEQUENCE</scope>
    <source>
        <strain evidence="3">GVMAG-M-3300023174-57</strain>
    </source>
</reference>
<dbReference type="InterPro" id="IPR010994">
    <property type="entry name" value="RuvA_2-like"/>
</dbReference>
<dbReference type="GO" id="GO:0003677">
    <property type="term" value="F:DNA binding"/>
    <property type="evidence" value="ECO:0007669"/>
    <property type="project" value="InterPro"/>
</dbReference>
<dbReference type="GO" id="GO:0006308">
    <property type="term" value="P:DNA catabolic process"/>
    <property type="evidence" value="ECO:0007669"/>
    <property type="project" value="InterPro"/>
</dbReference>
<protein>
    <recommendedName>
        <fullName evidence="2">ERCC4 domain-containing protein</fullName>
    </recommendedName>
</protein>